<evidence type="ECO:0000313" key="2">
    <source>
        <dbReference type="Proteomes" id="UP000095751"/>
    </source>
</evidence>
<dbReference type="Proteomes" id="UP000095751">
    <property type="component" value="Unassembled WGS sequence"/>
</dbReference>
<protein>
    <submittedName>
        <fullName evidence="1">Uncharacterized protein</fullName>
    </submittedName>
</protein>
<dbReference type="KEGG" id="fcy:FRACYDRAFT_250342"/>
<accession>A0A1E7EQ96</accession>
<keyword evidence="2" id="KW-1185">Reference proteome</keyword>
<reference evidence="1 2" key="1">
    <citation type="submission" date="2016-09" db="EMBL/GenBank/DDBJ databases">
        <title>Extensive genetic diversity and differential bi-allelic expression allows diatom success in the polar Southern Ocean.</title>
        <authorList>
            <consortium name="DOE Joint Genome Institute"/>
            <person name="Mock T."/>
            <person name="Otillar R.P."/>
            <person name="Strauss J."/>
            <person name="Dupont C."/>
            <person name="Frickenhaus S."/>
            <person name="Maumus F."/>
            <person name="Mcmullan M."/>
            <person name="Sanges R."/>
            <person name="Schmutz J."/>
            <person name="Toseland A."/>
            <person name="Valas R."/>
            <person name="Veluchamy A."/>
            <person name="Ward B.J."/>
            <person name="Allen A."/>
            <person name="Barry K."/>
            <person name="Falciatore A."/>
            <person name="Ferrante M."/>
            <person name="Fortunato A.E."/>
            <person name="Gloeckner G."/>
            <person name="Gruber A."/>
            <person name="Hipkin R."/>
            <person name="Janech M."/>
            <person name="Kroth P."/>
            <person name="Leese F."/>
            <person name="Lindquist E."/>
            <person name="Lyon B.R."/>
            <person name="Martin J."/>
            <person name="Mayer C."/>
            <person name="Parker M."/>
            <person name="Quesneville H."/>
            <person name="Raymond J."/>
            <person name="Uhlig C."/>
            <person name="Valentin K.U."/>
            <person name="Worden A.Z."/>
            <person name="Armbrust E.V."/>
            <person name="Bowler C."/>
            <person name="Green B."/>
            <person name="Moulton V."/>
            <person name="Van Oosterhout C."/>
            <person name="Grigoriev I."/>
        </authorList>
    </citation>
    <scope>NUCLEOTIDE SEQUENCE [LARGE SCALE GENOMIC DNA]</scope>
    <source>
        <strain evidence="1 2">CCMP1102</strain>
    </source>
</reference>
<name>A0A1E7EQ96_9STRA</name>
<dbReference type="EMBL" id="KV784382">
    <property type="protein sequence ID" value="OEU08118.1"/>
    <property type="molecule type" value="Genomic_DNA"/>
</dbReference>
<dbReference type="InParanoid" id="A0A1E7EQ96"/>
<gene>
    <name evidence="1" type="ORF">FRACYDRAFT_250342</name>
</gene>
<evidence type="ECO:0000313" key="1">
    <source>
        <dbReference type="EMBL" id="OEU08118.1"/>
    </source>
</evidence>
<dbReference type="AlphaFoldDB" id="A0A1E7EQ96"/>
<sequence length="105" mass="11813">MHACPYGMVKIFSLEVLKRNSLWTFEGRGGSDYEIILPLLVVALKKFPSNDEIREGAMNMMDRSCSTINDKKIIERLGALEVLAILLALDEINDEDEKDILAQNA</sequence>
<proteinExistence type="predicted"/>
<organism evidence="1 2">
    <name type="scientific">Fragilariopsis cylindrus CCMP1102</name>
    <dbReference type="NCBI Taxonomy" id="635003"/>
    <lineage>
        <taxon>Eukaryota</taxon>
        <taxon>Sar</taxon>
        <taxon>Stramenopiles</taxon>
        <taxon>Ochrophyta</taxon>
        <taxon>Bacillariophyta</taxon>
        <taxon>Bacillariophyceae</taxon>
        <taxon>Bacillariophycidae</taxon>
        <taxon>Bacillariales</taxon>
        <taxon>Bacillariaceae</taxon>
        <taxon>Fragilariopsis</taxon>
    </lineage>
</organism>